<dbReference type="InterPro" id="IPR019734">
    <property type="entry name" value="TPR_rpt"/>
</dbReference>
<dbReference type="Pfam" id="PF13517">
    <property type="entry name" value="FG-GAP_3"/>
    <property type="match status" value="2"/>
</dbReference>
<evidence type="ECO:0000259" key="4">
    <source>
        <dbReference type="Pfam" id="PF07593"/>
    </source>
</evidence>
<evidence type="ECO:0000313" key="7">
    <source>
        <dbReference type="Proteomes" id="UP000215086"/>
    </source>
</evidence>
<dbReference type="Pfam" id="PF07593">
    <property type="entry name" value="UnbV_ASPIC"/>
    <property type="match status" value="1"/>
</dbReference>
<evidence type="ECO:0000256" key="3">
    <source>
        <dbReference type="SAM" id="SignalP"/>
    </source>
</evidence>
<keyword evidence="7" id="KW-1185">Reference proteome</keyword>
<dbReference type="SUPFAM" id="SSF69318">
    <property type="entry name" value="Integrin alpha N-terminal domain"/>
    <property type="match status" value="1"/>
</dbReference>
<dbReference type="KEGG" id="ttf:THTE_2487"/>
<dbReference type="RefSeq" id="WP_095415248.1">
    <property type="nucleotide sequence ID" value="NZ_CP018477.1"/>
</dbReference>
<feature type="repeat" description="TPR" evidence="2">
    <location>
        <begin position="124"/>
        <end position="157"/>
    </location>
</feature>
<reference evidence="6 7" key="1">
    <citation type="journal article" name="Front. Microbiol.">
        <title>Sugar Metabolism of the First Thermophilic Planctomycete Thermogutta terrifontis: Comparative Genomic and Transcriptomic Approaches.</title>
        <authorList>
            <person name="Elcheninov A.G."/>
            <person name="Menzel P."/>
            <person name="Gudbergsdottir S.R."/>
            <person name="Slesarev A.I."/>
            <person name="Kadnikov V.V."/>
            <person name="Krogh A."/>
            <person name="Bonch-Osmolovskaya E.A."/>
            <person name="Peng X."/>
            <person name="Kublanov I.V."/>
        </authorList>
    </citation>
    <scope>NUCLEOTIDE SEQUENCE [LARGE SCALE GENOMIC DNA]</scope>
    <source>
        <strain evidence="6 7">R1</strain>
    </source>
</reference>
<keyword evidence="1 3" id="KW-0732">Signal</keyword>
<gene>
    <name evidence="6" type="ORF">THTE_2487</name>
</gene>
<dbReference type="SUPFAM" id="SSF48452">
    <property type="entry name" value="TPR-like"/>
    <property type="match status" value="1"/>
</dbReference>
<dbReference type="AlphaFoldDB" id="A0A286RGJ2"/>
<dbReference type="InterPro" id="IPR028994">
    <property type="entry name" value="Integrin_alpha_N"/>
</dbReference>
<dbReference type="PROSITE" id="PS50005">
    <property type="entry name" value="TPR"/>
    <property type="match status" value="2"/>
</dbReference>
<feature type="repeat" description="TPR" evidence="2">
    <location>
        <begin position="158"/>
        <end position="191"/>
    </location>
</feature>
<evidence type="ECO:0000259" key="5">
    <source>
        <dbReference type="Pfam" id="PF23914"/>
    </source>
</evidence>
<feature type="domain" description="Cytochrome c-type biogenesis protein H TPR" evidence="5">
    <location>
        <begin position="119"/>
        <end position="220"/>
    </location>
</feature>
<dbReference type="PROSITE" id="PS50293">
    <property type="entry name" value="TPR_REGION"/>
    <property type="match status" value="1"/>
</dbReference>
<dbReference type="InterPro" id="IPR056413">
    <property type="entry name" value="TPR_CcmH_CycH"/>
</dbReference>
<protein>
    <submittedName>
        <fullName evidence="6">Uncharacterized protein</fullName>
    </submittedName>
</protein>
<evidence type="ECO:0000256" key="2">
    <source>
        <dbReference type="PROSITE-ProRule" id="PRU00339"/>
    </source>
</evidence>
<dbReference type="Pfam" id="PF23914">
    <property type="entry name" value="TPR_CcmH_CycH"/>
    <property type="match status" value="1"/>
</dbReference>
<dbReference type="InterPro" id="IPR011519">
    <property type="entry name" value="UnbV_ASPIC"/>
</dbReference>
<dbReference type="PANTHER" id="PTHR16026:SF0">
    <property type="entry name" value="CARTILAGE ACIDIC PROTEIN 1"/>
    <property type="match status" value="1"/>
</dbReference>
<proteinExistence type="predicted"/>
<evidence type="ECO:0000313" key="6">
    <source>
        <dbReference type="EMBL" id="ASV75089.1"/>
    </source>
</evidence>
<feature type="chain" id="PRO_5013013157" evidence="3">
    <location>
        <begin position="33"/>
        <end position="1178"/>
    </location>
</feature>
<dbReference type="InterPro" id="IPR011990">
    <property type="entry name" value="TPR-like_helical_dom_sf"/>
</dbReference>
<accession>A0A286RGJ2</accession>
<dbReference type="SMART" id="SM00028">
    <property type="entry name" value="TPR"/>
    <property type="match status" value="5"/>
</dbReference>
<dbReference type="InterPro" id="IPR027039">
    <property type="entry name" value="Crtac1"/>
</dbReference>
<evidence type="ECO:0000256" key="1">
    <source>
        <dbReference type="ARBA" id="ARBA00022729"/>
    </source>
</evidence>
<sequence>MSWQMSLSRIYVAFGCCTMVANLFLMAPPGWAQATSPSPQQTTDIVYRALAAFNKGCALLEQYEYSAASKQFEAVLKEFPQWTAAKFNLGLAYLNMMEDAGGKEIINQAERLFQEVARENPQLIHAWYCLGLYYEHVGQREKALEAFQKAYQLDPQDPHICLKLAEAYLAMQQNEKAIELLERAVNLDPGFVSAIYRLALQYQRLGKRDAASKLFERFRALNQAEVAGGSFTVRKIYGSAGKYYYALGPDMLPIVRQLDTDAHAATPVFDPESRELVKMGPPWRAGQISIEIGGVAVADLNKDGILDLVLSGVTNDHATQVLFGEKNEHFQPGEILATQAICAAVGDVDNDGDVDIWIGGAGFVRLMENDGTGHFKPFSGTAASMTGDFTALHVRLLDIDSDGDLDLYASRFNSNGEALAPLLLINNRDGTFEEKAAAWGLETPQFSAVATSWLDIDNDRDLDLILASGKGSPVVWLNDRAGAFRIVKGSDAGLDVPGVSGLTTGDVNCDGRPDLVVLSSGRVRLFLNQGACRFREDEAFARQFGKLGGTIAQLADIDNDGDADLFIADTYLPNGARQPVILLNSWPKPGFVNLCQEDPRFLFCGVRNQGNTAGVLADFDGDGGLDVLIAPLSTSSVWFRNCGSRGNWLSLDLAGTRYTDQKSRSNESAIGARVEVRSGQIFQQWDVGQIAGSTCWAPLRLHFGLGHQQEVEWLRIIWPDAVLQSEVSIKANQVASIGEVPRKTSSCPHLFVWNGDHFEFVSDFGGKGGLGYLIRPGIYAQPYPVEFVPLPRIKHNNDPIVCKIIEPLEEVVYFDHASLIAVDHPAGTFVLPNEMMPVSVTDIPEEILCFGEELDPIAATNDRGQDVLTLLKRIDRDFVGPTEQDKRFVGYAKEHSLVLQFPDTLDRWMELGRRIFFIGHGWVEYSYSQTNFAAAQAGLTLRAPTFEVFRDGKWIELIREAGYPAGVNHWMTLELTHFLQKGDRRLRIKTNMDLYWDRIFLAATIDGAIQQSEIHPRLANLTYRGFPREYSPDGKQPTLLDYESIDLTLPWKSMPGFYTRFGDVTELVMKRDDAFVIMGPGEELTLQFDVGQLPEPPAGYVRSWILKTDSFCKDMDIHTAAGDQVEPLPFHTMRSYPYSLPEKFPETPATIRARTIYNVRWMGSRNDWPSNSISKSER</sequence>
<feature type="domain" description="ASPIC/UnbV" evidence="4">
    <location>
        <begin position="669"/>
        <end position="734"/>
    </location>
</feature>
<dbReference type="InterPro" id="IPR013517">
    <property type="entry name" value="FG-GAP"/>
</dbReference>
<name>A0A286RGJ2_9BACT</name>
<organism evidence="6 7">
    <name type="scientific">Thermogutta terrifontis</name>
    <dbReference type="NCBI Taxonomy" id="1331910"/>
    <lineage>
        <taxon>Bacteria</taxon>
        <taxon>Pseudomonadati</taxon>
        <taxon>Planctomycetota</taxon>
        <taxon>Planctomycetia</taxon>
        <taxon>Pirellulales</taxon>
        <taxon>Thermoguttaceae</taxon>
        <taxon>Thermogutta</taxon>
    </lineage>
</organism>
<dbReference type="PANTHER" id="PTHR16026">
    <property type="entry name" value="CARTILAGE ACIDIC PROTEIN 1"/>
    <property type="match status" value="1"/>
</dbReference>
<dbReference type="EMBL" id="CP018477">
    <property type="protein sequence ID" value="ASV75089.1"/>
    <property type="molecule type" value="Genomic_DNA"/>
</dbReference>
<dbReference type="Proteomes" id="UP000215086">
    <property type="component" value="Chromosome"/>
</dbReference>
<dbReference type="Gene3D" id="1.25.40.10">
    <property type="entry name" value="Tetratricopeptide repeat domain"/>
    <property type="match status" value="1"/>
</dbReference>
<keyword evidence="2" id="KW-0802">TPR repeat</keyword>
<dbReference type="Gene3D" id="2.130.10.130">
    <property type="entry name" value="Integrin alpha, N-terminal"/>
    <property type="match status" value="2"/>
</dbReference>
<dbReference type="Pfam" id="PF13432">
    <property type="entry name" value="TPR_16"/>
    <property type="match status" value="1"/>
</dbReference>
<feature type="signal peptide" evidence="3">
    <location>
        <begin position="1"/>
        <end position="32"/>
    </location>
</feature>
<dbReference type="OrthoDB" id="221211at2"/>